<dbReference type="Gene3D" id="1.10.240.10">
    <property type="entry name" value="Tyrosyl-Transfer RNA Synthetase"/>
    <property type="match status" value="1"/>
</dbReference>
<keyword evidence="3 9" id="KW-0436">Ligase</keyword>
<evidence type="ECO:0000256" key="9">
    <source>
        <dbReference type="RuleBase" id="RU363036"/>
    </source>
</evidence>
<protein>
    <recommendedName>
        <fullName evidence="2">tryptophan--tRNA ligase</fullName>
        <ecNumber evidence="2">6.1.1.2</ecNumber>
    </recommendedName>
    <alternativeName>
        <fullName evidence="8">Tryptophanyl-tRNA synthetase</fullName>
    </alternativeName>
</protein>
<sequence>MSGGPTVQITDSMDTVNEVNDENVEDIVDPWTVQSSNAKGVDYDKLIKRFGSSKIDESLLNRFEKIAASRGQKVHPFIKRGLFFSHRDLDHILSLHEQGKHFYLYTGRGPSSAAMHMGHLIPFMTTRYLQKLFDVPVVIQLTDDEKFLWKDLQLEECFGLSRENTKDIIACGFDPEKTFIFSDLSYIGSCKEFYWNMKRIEKLVTFNQVKGIFGFGDSDCIGKISFPAIQAAPSFSSSFPHIFNGRTNIPCLIPCAIDQDPYFRMTRDVAPRLHLSKPALMHSVFFPALQGAQTKMSASDPTSSVFLTDTLAQIKKKINKYAFSGGRDTIEEHRKYGGDCEVDVSFQYLQFFLDDDDELEQIRKDYSSGALLTGELKQKLIKILQELVGHHQAERAKVTEEVINYFWRTDKYACSEKYPPLPKGSDKKKKKKGTPKMKEATDEIGNLKVTRETT</sequence>
<keyword evidence="5 9" id="KW-0067">ATP-binding</keyword>
<dbReference type="InterPro" id="IPR001412">
    <property type="entry name" value="aa-tRNA-synth_I_CS"/>
</dbReference>
<evidence type="ECO:0000256" key="10">
    <source>
        <dbReference type="SAM" id="MobiDB-lite"/>
    </source>
</evidence>
<dbReference type="InterPro" id="IPR002305">
    <property type="entry name" value="aa-tRNA-synth_Ic"/>
</dbReference>
<keyword evidence="7 9" id="KW-0030">Aminoacyl-tRNA synthetase</keyword>
<dbReference type="EMBL" id="CAWYQH010000130">
    <property type="protein sequence ID" value="CAK8692233.1"/>
    <property type="molecule type" value="Genomic_DNA"/>
</dbReference>
<evidence type="ECO:0000256" key="3">
    <source>
        <dbReference type="ARBA" id="ARBA00022598"/>
    </source>
</evidence>
<comment type="caution">
    <text evidence="11">The sequence shown here is derived from an EMBL/GenBank/DDBJ whole genome shotgun (WGS) entry which is preliminary data.</text>
</comment>
<dbReference type="InterPro" id="IPR002306">
    <property type="entry name" value="Trp-tRNA-ligase"/>
</dbReference>
<dbReference type="SUPFAM" id="SSF52374">
    <property type="entry name" value="Nucleotidylyl transferase"/>
    <property type="match status" value="1"/>
</dbReference>
<feature type="compositionally biased region" description="Basic residues" evidence="10">
    <location>
        <begin position="426"/>
        <end position="435"/>
    </location>
</feature>
<evidence type="ECO:0000256" key="2">
    <source>
        <dbReference type="ARBA" id="ARBA00013161"/>
    </source>
</evidence>
<evidence type="ECO:0000256" key="6">
    <source>
        <dbReference type="ARBA" id="ARBA00022917"/>
    </source>
</evidence>
<evidence type="ECO:0000313" key="11">
    <source>
        <dbReference type="EMBL" id="CAK8692233.1"/>
    </source>
</evidence>
<keyword evidence="12" id="KW-1185">Reference proteome</keyword>
<evidence type="ECO:0000256" key="4">
    <source>
        <dbReference type="ARBA" id="ARBA00022741"/>
    </source>
</evidence>
<feature type="region of interest" description="Disordered" evidence="10">
    <location>
        <begin position="415"/>
        <end position="454"/>
    </location>
</feature>
<name>A0ABP0GLH2_CLALP</name>
<dbReference type="PANTHER" id="PTHR10055">
    <property type="entry name" value="TRYPTOPHANYL-TRNA SYNTHETASE"/>
    <property type="match status" value="1"/>
</dbReference>
<proteinExistence type="inferred from homology"/>
<dbReference type="PANTHER" id="PTHR10055:SF1">
    <property type="entry name" value="TRYPTOPHAN--TRNA LIGASE, CYTOPLASMIC"/>
    <property type="match status" value="1"/>
</dbReference>
<dbReference type="InterPro" id="IPR014729">
    <property type="entry name" value="Rossmann-like_a/b/a_fold"/>
</dbReference>
<dbReference type="Pfam" id="PF00579">
    <property type="entry name" value="tRNA-synt_1b"/>
    <property type="match status" value="1"/>
</dbReference>
<evidence type="ECO:0000313" key="12">
    <source>
        <dbReference type="Proteomes" id="UP001642483"/>
    </source>
</evidence>
<dbReference type="Gene3D" id="3.40.50.620">
    <property type="entry name" value="HUPs"/>
    <property type="match status" value="1"/>
</dbReference>
<organism evidence="11 12">
    <name type="scientific">Clavelina lepadiformis</name>
    <name type="common">Light-bulb sea squirt</name>
    <name type="synonym">Ascidia lepadiformis</name>
    <dbReference type="NCBI Taxonomy" id="159417"/>
    <lineage>
        <taxon>Eukaryota</taxon>
        <taxon>Metazoa</taxon>
        <taxon>Chordata</taxon>
        <taxon>Tunicata</taxon>
        <taxon>Ascidiacea</taxon>
        <taxon>Aplousobranchia</taxon>
        <taxon>Clavelinidae</taxon>
        <taxon>Clavelina</taxon>
    </lineage>
</organism>
<dbReference type="NCBIfam" id="TIGR00233">
    <property type="entry name" value="trpS"/>
    <property type="match status" value="1"/>
</dbReference>
<evidence type="ECO:0000256" key="8">
    <source>
        <dbReference type="ARBA" id="ARBA00030268"/>
    </source>
</evidence>
<keyword evidence="6 9" id="KW-0648">Protein biosynthesis</keyword>
<evidence type="ECO:0000256" key="5">
    <source>
        <dbReference type="ARBA" id="ARBA00022840"/>
    </source>
</evidence>
<gene>
    <name evidence="11" type="ORF">CVLEPA_LOCUS24960</name>
</gene>
<dbReference type="CDD" id="cd00806">
    <property type="entry name" value="TrpRS_core"/>
    <property type="match status" value="1"/>
</dbReference>
<accession>A0ABP0GLH2</accession>
<dbReference type="PRINTS" id="PR01039">
    <property type="entry name" value="TRNASYNTHTRP"/>
</dbReference>
<evidence type="ECO:0000256" key="7">
    <source>
        <dbReference type="ARBA" id="ARBA00023146"/>
    </source>
</evidence>
<reference evidence="11 12" key="1">
    <citation type="submission" date="2024-02" db="EMBL/GenBank/DDBJ databases">
        <authorList>
            <person name="Daric V."/>
            <person name="Darras S."/>
        </authorList>
    </citation>
    <scope>NUCLEOTIDE SEQUENCE [LARGE SCALE GENOMIC DNA]</scope>
</reference>
<keyword evidence="4 9" id="KW-0547">Nucleotide-binding</keyword>
<dbReference type="Proteomes" id="UP001642483">
    <property type="component" value="Unassembled WGS sequence"/>
</dbReference>
<comment type="similarity">
    <text evidence="1 9">Belongs to the class-I aminoacyl-tRNA synthetase family.</text>
</comment>
<evidence type="ECO:0000256" key="1">
    <source>
        <dbReference type="ARBA" id="ARBA00005594"/>
    </source>
</evidence>
<dbReference type="PROSITE" id="PS00178">
    <property type="entry name" value="AA_TRNA_LIGASE_I"/>
    <property type="match status" value="1"/>
</dbReference>
<dbReference type="EC" id="6.1.1.2" evidence="2"/>